<dbReference type="GO" id="GO:0003676">
    <property type="term" value="F:nucleic acid binding"/>
    <property type="evidence" value="ECO:0007669"/>
    <property type="project" value="InterPro"/>
</dbReference>
<evidence type="ECO:0000259" key="14">
    <source>
        <dbReference type="PROSITE" id="PS50011"/>
    </source>
</evidence>
<dbReference type="InterPro" id="IPR017441">
    <property type="entry name" value="Protein_kinase_ATP_BS"/>
</dbReference>
<dbReference type="Pfam" id="PF13976">
    <property type="entry name" value="gag_pre-integrs"/>
    <property type="match status" value="1"/>
</dbReference>
<feature type="domain" description="Protein kinase" evidence="14">
    <location>
        <begin position="1270"/>
        <end position="1601"/>
    </location>
</feature>
<keyword evidence="3" id="KW-0597">Phosphoprotein</keyword>
<feature type="compositionally biased region" description="Low complexity" evidence="13">
    <location>
        <begin position="1764"/>
        <end position="1780"/>
    </location>
</feature>
<dbReference type="GO" id="GO:0009615">
    <property type="term" value="P:response to virus"/>
    <property type="evidence" value="ECO:0007669"/>
    <property type="project" value="UniProtKB-ARBA"/>
</dbReference>
<dbReference type="SUPFAM" id="SSF56112">
    <property type="entry name" value="Protein kinase-like (PK-like)"/>
    <property type="match status" value="1"/>
</dbReference>
<dbReference type="InterPro" id="IPR011009">
    <property type="entry name" value="Kinase-like_dom_sf"/>
</dbReference>
<dbReference type="CDD" id="cd09272">
    <property type="entry name" value="RNase_HI_RT_Ty1"/>
    <property type="match status" value="1"/>
</dbReference>
<gene>
    <name evidence="16" type="ORF">SSX86_016491</name>
</gene>
<dbReference type="GO" id="GO:0005524">
    <property type="term" value="F:ATP binding"/>
    <property type="evidence" value="ECO:0007669"/>
    <property type="project" value="UniProtKB-UniRule"/>
</dbReference>
<feature type="domain" description="Protein kinase" evidence="14">
    <location>
        <begin position="25"/>
        <end position="322"/>
    </location>
</feature>
<dbReference type="GO" id="GO:0032968">
    <property type="term" value="P:positive regulation of transcription elongation by RNA polymerase II"/>
    <property type="evidence" value="ECO:0007669"/>
    <property type="project" value="TreeGrafter"/>
</dbReference>
<dbReference type="InterPro" id="IPR012337">
    <property type="entry name" value="RNaseH-like_sf"/>
</dbReference>
<evidence type="ECO:0000256" key="6">
    <source>
        <dbReference type="ARBA" id="ARBA00022777"/>
    </source>
</evidence>
<evidence type="ECO:0000256" key="5">
    <source>
        <dbReference type="ARBA" id="ARBA00022741"/>
    </source>
</evidence>
<dbReference type="InterPro" id="IPR013103">
    <property type="entry name" value="RVT_2"/>
</dbReference>
<dbReference type="PROSITE" id="PS50011">
    <property type="entry name" value="PROTEIN_KINASE_DOM"/>
    <property type="match status" value="2"/>
</dbReference>
<dbReference type="InterPro" id="IPR036875">
    <property type="entry name" value="Znf_CCHC_sf"/>
</dbReference>
<dbReference type="InterPro" id="IPR050108">
    <property type="entry name" value="CDK"/>
</dbReference>
<dbReference type="Gene3D" id="3.30.200.20">
    <property type="entry name" value="Phosphorylase Kinase, domain 1"/>
    <property type="match status" value="1"/>
</dbReference>
<dbReference type="GO" id="GO:0008353">
    <property type="term" value="F:RNA polymerase II CTD heptapeptide repeat kinase activity"/>
    <property type="evidence" value="ECO:0007669"/>
    <property type="project" value="UniProtKB-EC"/>
</dbReference>
<dbReference type="InterPro" id="IPR025724">
    <property type="entry name" value="GAG-pre-integrase_dom"/>
</dbReference>
<keyword evidence="17" id="KW-1185">Reference proteome</keyword>
<evidence type="ECO:0000256" key="10">
    <source>
        <dbReference type="ARBA" id="ARBA00049280"/>
    </source>
</evidence>
<dbReference type="PANTHER" id="PTHR24056">
    <property type="entry name" value="CELL DIVISION PROTEIN KINASE"/>
    <property type="match status" value="1"/>
</dbReference>
<evidence type="ECO:0000256" key="7">
    <source>
        <dbReference type="ARBA" id="ARBA00022840"/>
    </source>
</evidence>
<keyword evidence="7 12" id="KW-0067">ATP-binding</keyword>
<dbReference type="FunFam" id="3.30.200.20:FF:000272">
    <property type="entry name" value="Cyclin-dependent kinase C-2"/>
    <property type="match status" value="1"/>
</dbReference>
<dbReference type="Gene3D" id="3.30.420.10">
    <property type="entry name" value="Ribonuclease H-like superfamily/Ribonuclease H"/>
    <property type="match status" value="1"/>
</dbReference>
<comment type="catalytic activity">
    <reaction evidence="10">
        <text>[DNA-directed RNA polymerase] + ATP = phospho-[DNA-directed RNA polymerase] + ADP + H(+)</text>
        <dbReference type="Rhea" id="RHEA:10216"/>
        <dbReference type="Rhea" id="RHEA-COMP:11321"/>
        <dbReference type="Rhea" id="RHEA-COMP:11322"/>
        <dbReference type="ChEBI" id="CHEBI:15378"/>
        <dbReference type="ChEBI" id="CHEBI:30616"/>
        <dbReference type="ChEBI" id="CHEBI:43176"/>
        <dbReference type="ChEBI" id="CHEBI:68546"/>
        <dbReference type="ChEBI" id="CHEBI:456216"/>
        <dbReference type="EC" id="2.7.11.23"/>
    </reaction>
</comment>
<dbReference type="InterPro" id="IPR000719">
    <property type="entry name" value="Prot_kinase_dom"/>
</dbReference>
<dbReference type="GO" id="GO:0015074">
    <property type="term" value="P:DNA integration"/>
    <property type="evidence" value="ECO:0007669"/>
    <property type="project" value="InterPro"/>
</dbReference>
<organism evidence="16 17">
    <name type="scientific">Deinandra increscens subsp. villosa</name>
    <dbReference type="NCBI Taxonomy" id="3103831"/>
    <lineage>
        <taxon>Eukaryota</taxon>
        <taxon>Viridiplantae</taxon>
        <taxon>Streptophyta</taxon>
        <taxon>Embryophyta</taxon>
        <taxon>Tracheophyta</taxon>
        <taxon>Spermatophyta</taxon>
        <taxon>Magnoliopsida</taxon>
        <taxon>eudicotyledons</taxon>
        <taxon>Gunneridae</taxon>
        <taxon>Pentapetalae</taxon>
        <taxon>asterids</taxon>
        <taxon>campanulids</taxon>
        <taxon>Asterales</taxon>
        <taxon>Asteraceae</taxon>
        <taxon>Asteroideae</taxon>
        <taxon>Heliantheae alliance</taxon>
        <taxon>Madieae</taxon>
        <taxon>Madiinae</taxon>
        <taxon>Deinandra</taxon>
    </lineage>
</organism>
<dbReference type="FunFam" id="1.10.510.10:FF:000273">
    <property type="entry name" value="Cyclin-dependent kinase C-2"/>
    <property type="match status" value="1"/>
</dbReference>
<evidence type="ECO:0000256" key="2">
    <source>
        <dbReference type="ARBA" id="ARBA00022527"/>
    </source>
</evidence>
<evidence type="ECO:0000313" key="17">
    <source>
        <dbReference type="Proteomes" id="UP001408789"/>
    </source>
</evidence>
<feature type="region of interest" description="Disordered" evidence="13">
    <location>
        <begin position="841"/>
        <end position="869"/>
    </location>
</feature>
<comment type="subunit">
    <text evidence="11">Interacts with CYCT1-3.</text>
</comment>
<dbReference type="InterPro" id="IPR043502">
    <property type="entry name" value="DNA/RNA_pol_sf"/>
</dbReference>
<comment type="caution">
    <text evidence="16">The sequence shown here is derived from an EMBL/GenBank/DDBJ whole genome shotgun (WGS) entry which is preliminary data.</text>
</comment>
<dbReference type="Pfam" id="PF07727">
    <property type="entry name" value="RVT_2"/>
    <property type="match status" value="1"/>
</dbReference>
<comment type="catalytic activity">
    <reaction evidence="8">
        <text>L-threonyl-[protein] + ATP = O-phospho-L-threonyl-[protein] + ADP + H(+)</text>
        <dbReference type="Rhea" id="RHEA:46608"/>
        <dbReference type="Rhea" id="RHEA-COMP:11060"/>
        <dbReference type="Rhea" id="RHEA-COMP:11605"/>
        <dbReference type="ChEBI" id="CHEBI:15378"/>
        <dbReference type="ChEBI" id="CHEBI:30013"/>
        <dbReference type="ChEBI" id="CHEBI:30616"/>
        <dbReference type="ChEBI" id="CHEBI:61977"/>
        <dbReference type="ChEBI" id="CHEBI:456216"/>
        <dbReference type="EC" id="2.7.11.22"/>
    </reaction>
</comment>
<dbReference type="InterPro" id="IPR001584">
    <property type="entry name" value="Integrase_cat-core"/>
</dbReference>
<evidence type="ECO:0000256" key="9">
    <source>
        <dbReference type="ARBA" id="ARBA00048367"/>
    </source>
</evidence>
<feature type="region of interest" description="Disordered" evidence="13">
    <location>
        <begin position="1617"/>
        <end position="1780"/>
    </location>
</feature>
<dbReference type="PANTHER" id="PTHR24056:SF546">
    <property type="entry name" value="CYCLIN-DEPENDENT KINASE 12"/>
    <property type="match status" value="1"/>
</dbReference>
<keyword evidence="6" id="KW-0418">Kinase</keyword>
<evidence type="ECO:0000256" key="3">
    <source>
        <dbReference type="ARBA" id="ARBA00022553"/>
    </source>
</evidence>
<evidence type="ECO:0000313" key="16">
    <source>
        <dbReference type="EMBL" id="KAK9065108.1"/>
    </source>
</evidence>
<evidence type="ECO:0000256" key="4">
    <source>
        <dbReference type="ARBA" id="ARBA00022679"/>
    </source>
</evidence>
<feature type="region of interest" description="Disordered" evidence="13">
    <location>
        <begin position="805"/>
        <end position="827"/>
    </location>
</feature>
<dbReference type="SUPFAM" id="SSF53098">
    <property type="entry name" value="Ribonuclease H-like"/>
    <property type="match status" value="1"/>
</dbReference>
<feature type="region of interest" description="Disordered" evidence="13">
    <location>
        <begin position="324"/>
        <end position="352"/>
    </location>
</feature>
<dbReference type="SUPFAM" id="SSF57756">
    <property type="entry name" value="Retrovirus zinc finger-like domains"/>
    <property type="match status" value="1"/>
</dbReference>
<feature type="domain" description="Integrase catalytic" evidence="15">
    <location>
        <begin position="543"/>
        <end position="709"/>
    </location>
</feature>
<dbReference type="GO" id="GO:0004693">
    <property type="term" value="F:cyclin-dependent protein serine/threonine kinase activity"/>
    <property type="evidence" value="ECO:0007669"/>
    <property type="project" value="UniProtKB-EC"/>
</dbReference>
<dbReference type="Pfam" id="PF00069">
    <property type="entry name" value="Pkinase"/>
    <property type="match status" value="2"/>
</dbReference>
<dbReference type="Proteomes" id="UP001408789">
    <property type="component" value="Unassembled WGS sequence"/>
</dbReference>
<dbReference type="InterPro" id="IPR008271">
    <property type="entry name" value="Ser/Thr_kinase_AS"/>
</dbReference>
<dbReference type="EMBL" id="JBCNJP010000017">
    <property type="protein sequence ID" value="KAK9065108.1"/>
    <property type="molecule type" value="Genomic_DNA"/>
</dbReference>
<dbReference type="Pfam" id="PF25597">
    <property type="entry name" value="SH3_retrovirus"/>
    <property type="match status" value="1"/>
</dbReference>
<evidence type="ECO:0000256" key="1">
    <source>
        <dbReference type="ARBA" id="ARBA00006485"/>
    </source>
</evidence>
<feature type="binding site" evidence="12">
    <location>
        <position position="54"/>
    </location>
    <ligand>
        <name>ATP</name>
        <dbReference type="ChEBI" id="CHEBI:30616"/>
    </ligand>
</feature>
<sequence length="1780" mass="199414">MAIAAPGQLNTTESPTWGSRSVDCFEKLEQIGEGTYGQVYMAREIRTGEIVALKKIRMDNEREGFPITAIREIKILKKLHHENVIQLKEIVTSPDPEGDNVKNVNTTTNAFDVISMAPRLTDNKLNGSNVFEWSKTIRIYLRSIGKDSHLESDPPTDTTKTLWMQTDAKLFYKSEMPLMCLFCHINHCEYVKELMGYLDFLYSGQSNISRIYTVCKTFHRGEQVDTSLTSYVMEFKKTYEELNSLLPLSADVKVMQTQREQIAVMSFLTGLRPEFDNIRSQLLNESKIPTLQETFARILRNESTPAHISTASNSALVSRGGFQGNFRGGSRGGHRGNYRNTSGYHSPAQNAPTTDQSNMECYYCHELGHTKYNCKQPGARYSKGSHAHAATTSGNNTQPTAALVETGTPAQCLVSSASKWVIDSGASEHMTGNFQLLSNFCNQAPSSHVTIADKSTPKDLSTKKIIGRGKESDGLYILEAQTPYSLACPSSSPFETHCRLGYPSLQSLKKLCPEFSSLSSLQCESCQFAKHQRVHLSPRINKRATSPFELIHSDVWGPCPVVSKSGSKYFVLFVDDYSRVTWLYLMKSRSEVLTHFCSFYSEIKTQFNVSVETLRSDNAKEYLSESFQTHFLKNGILHESSCVDTPAQNGVAERKNRHLLEVARALLFQTKMPKTYWADAVSTACFLINRMPSVILNHDIPYSVLFPTKPVFPIAPKIFGSTCFVRDTRPQLSKLDPKSLKCVFVGYCRLQKGYRCYSPTLQKYIVSRDVTFHENVPFFETVVIPQPDPSEEYLQYSFEEYLHPPPVPNPLPEPIPPQVPGPAAPDQSPVIRVYERRNRLPSDSAPEPILTSTDQPNNPPDSDSDSDLPIAMRKGKHACTHPIASFVSYDKLTAASRSFVTNLDSITIPKTLGEALAHNGWCKAMIEEMEALDQNNTWNLVNLPINKKAIGCKWVVTVKVNPDGSLARLKARLVAKGYAQVYGMDYSETFSPVAKMSSVRLFISLAATYNWDLYQLDIKNAFLHGDLQEEVYIEQPPGFVAQGESGKVCRLKKSLYGLKQSPRAWFGKFNKVVTEFGLRRSSYDHSVFFASSAAGCILLVVYVDDIVITGSDRDGIQRLKSFLGNKFQTKDLGTLKYFLGIEVSRNRKGIYLSQRKYCLDVLRDSKMIEAKNCDAPMIPNGRVGAHEDIAFPVSVVSQFMSSPRTSHWEAVCHILKYLKGTPGRGILYQNNGHHTVEGFTDADYNGDPTSRRSTTGYCIRVGGNLVSWKSKKQSVVSRSSAESEYRAMAQTTCELVWVRNLLGEIGFKQNKPMNLWCDNEAAIHIANNPVFHERTKHIEVDCHFTREKLEDGTIATPHVRSGEQLADVFTKALPGSRISYIYGNKYKGGIYMVFEYMDHDLTGLADRPGMRFSVPQIKCYMRQLLTGLHYCHVNQVLHRDIKGSNLLIDNEGNLKLADFGLARSFSNDHNGNLTNRVITLWYRPPELLLGTTKYGPAVDMWSVGCIFAELLHGKPIFPGKDEPEQLSKIFELCGAPDEVNWPGVSKIPWYNNFKPTRPLKRRLREAFRHFDRHALELLEKMLTLDPSQRISAKDALDAEYFWIDPLPCDPKSLPKYEASHEFQTKKKRQQQRQQDEAAKRQKMQHQHSRLPPPMHQQQSGQAHGQMRPNAPMQLVSGGGPGHHYGKARGGPSSRYPQGGNPSGGGYPNRGSGPYPPPQAYGRGSGGNSGGYVVAPNYSQGGSYTGAAAGGRGNAMPGNRGQQYNSNNNNNNNNNTNNTWQ</sequence>
<dbReference type="PROSITE" id="PS00107">
    <property type="entry name" value="PROTEIN_KINASE_ATP"/>
    <property type="match status" value="1"/>
</dbReference>
<keyword evidence="2" id="KW-0723">Serine/threonine-protein kinase</keyword>
<feature type="compositionally biased region" description="Pro residues" evidence="13">
    <location>
        <begin position="805"/>
        <end position="823"/>
    </location>
</feature>
<dbReference type="SMART" id="SM00220">
    <property type="entry name" value="S_TKc"/>
    <property type="match status" value="1"/>
</dbReference>
<keyword evidence="4" id="KW-0808">Transferase</keyword>
<evidence type="ECO:0000259" key="15">
    <source>
        <dbReference type="PROSITE" id="PS50994"/>
    </source>
</evidence>
<dbReference type="Gene3D" id="1.10.510.10">
    <property type="entry name" value="Transferase(Phosphotransferase) domain 1"/>
    <property type="match status" value="1"/>
</dbReference>
<protein>
    <submittedName>
        <fullName evidence="16">Uncharacterized protein</fullName>
    </submittedName>
</protein>
<proteinExistence type="inferred from homology"/>
<name>A0AAP0D5K2_9ASTR</name>
<dbReference type="GO" id="GO:0000307">
    <property type="term" value="C:cyclin-dependent protein kinase holoenzyme complex"/>
    <property type="evidence" value="ECO:0007669"/>
    <property type="project" value="TreeGrafter"/>
</dbReference>
<dbReference type="Pfam" id="PF00665">
    <property type="entry name" value="rve"/>
    <property type="match status" value="1"/>
</dbReference>
<evidence type="ECO:0000256" key="8">
    <source>
        <dbReference type="ARBA" id="ARBA00047811"/>
    </source>
</evidence>
<dbReference type="GO" id="GO:0005634">
    <property type="term" value="C:nucleus"/>
    <property type="evidence" value="ECO:0007669"/>
    <property type="project" value="TreeGrafter"/>
</dbReference>
<keyword evidence="5 12" id="KW-0547">Nucleotide-binding</keyword>
<dbReference type="CDD" id="cd07840">
    <property type="entry name" value="STKc_CDK9_like"/>
    <property type="match status" value="1"/>
</dbReference>
<dbReference type="InterPro" id="IPR036397">
    <property type="entry name" value="RNaseH_sf"/>
</dbReference>
<comment type="similarity">
    <text evidence="1">Belongs to the protein kinase superfamily. CMGC Ser/Thr protein kinase family. CDC2/CDKX subfamily.</text>
</comment>
<dbReference type="GO" id="GO:0008270">
    <property type="term" value="F:zinc ion binding"/>
    <property type="evidence" value="ECO:0007669"/>
    <property type="project" value="InterPro"/>
</dbReference>
<evidence type="ECO:0000256" key="11">
    <source>
        <dbReference type="ARBA" id="ARBA00065301"/>
    </source>
</evidence>
<dbReference type="PROSITE" id="PS50994">
    <property type="entry name" value="INTEGRASE"/>
    <property type="match status" value="1"/>
</dbReference>
<dbReference type="PROSITE" id="PS00108">
    <property type="entry name" value="PROTEIN_KINASE_ST"/>
    <property type="match status" value="1"/>
</dbReference>
<accession>A0AAP0D5K2</accession>
<evidence type="ECO:0000256" key="12">
    <source>
        <dbReference type="PROSITE-ProRule" id="PRU10141"/>
    </source>
</evidence>
<dbReference type="SUPFAM" id="SSF56672">
    <property type="entry name" value="DNA/RNA polymerases"/>
    <property type="match status" value="1"/>
</dbReference>
<comment type="catalytic activity">
    <reaction evidence="9">
        <text>L-seryl-[protein] + ATP = O-phospho-L-seryl-[protein] + ADP + H(+)</text>
        <dbReference type="Rhea" id="RHEA:17989"/>
        <dbReference type="Rhea" id="RHEA-COMP:9863"/>
        <dbReference type="Rhea" id="RHEA-COMP:11604"/>
        <dbReference type="ChEBI" id="CHEBI:15378"/>
        <dbReference type="ChEBI" id="CHEBI:29999"/>
        <dbReference type="ChEBI" id="CHEBI:30616"/>
        <dbReference type="ChEBI" id="CHEBI:83421"/>
        <dbReference type="ChEBI" id="CHEBI:456216"/>
        <dbReference type="EC" id="2.7.11.22"/>
    </reaction>
</comment>
<reference evidence="16 17" key="1">
    <citation type="submission" date="2024-04" db="EMBL/GenBank/DDBJ databases">
        <title>The reference genome of an endangered Asteraceae, Deinandra increscens subsp. villosa, native to the Central Coast of California.</title>
        <authorList>
            <person name="Guilliams M."/>
            <person name="Hasenstab-Lehman K."/>
            <person name="Meyer R."/>
            <person name="Mcevoy S."/>
        </authorList>
    </citation>
    <scope>NUCLEOTIDE SEQUENCE [LARGE SCALE GENOMIC DNA]</scope>
    <source>
        <tissue evidence="16">Leaf</tissue>
    </source>
</reference>
<feature type="compositionally biased region" description="Polar residues" evidence="13">
    <location>
        <begin position="338"/>
        <end position="352"/>
    </location>
</feature>
<evidence type="ECO:0000256" key="13">
    <source>
        <dbReference type="SAM" id="MobiDB-lite"/>
    </source>
</evidence>
<dbReference type="InterPro" id="IPR057670">
    <property type="entry name" value="SH3_retrovirus"/>
</dbReference>